<reference evidence="3" key="3">
    <citation type="submission" date="2020-05" db="UniProtKB">
        <authorList>
            <consortium name="EnsemblMetazoa"/>
        </authorList>
    </citation>
    <scope>IDENTIFICATION</scope>
    <source>
        <strain evidence="3">USDA</strain>
    </source>
</reference>
<dbReference type="RefSeq" id="XP_002426263.1">
    <property type="nucleotide sequence ID" value="XM_002426218.1"/>
</dbReference>
<feature type="region of interest" description="Disordered" evidence="1">
    <location>
        <begin position="547"/>
        <end position="642"/>
    </location>
</feature>
<keyword evidence="4" id="KW-1185">Reference proteome</keyword>
<dbReference type="VEuPathDB" id="VectorBase:PHUM245000"/>
<proteinExistence type="predicted"/>
<feature type="compositionally biased region" description="Basic and acidic residues" evidence="1">
    <location>
        <begin position="474"/>
        <end position="486"/>
    </location>
</feature>
<feature type="region of interest" description="Disordered" evidence="1">
    <location>
        <begin position="474"/>
        <end position="498"/>
    </location>
</feature>
<name>E0VJG9_PEDHC</name>
<protein>
    <submittedName>
        <fullName evidence="2">Clumping factor A, putative</fullName>
    </submittedName>
</protein>
<feature type="region of interest" description="Disordered" evidence="1">
    <location>
        <begin position="662"/>
        <end position="696"/>
    </location>
</feature>
<reference evidence="2" key="1">
    <citation type="submission" date="2007-04" db="EMBL/GenBank/DDBJ databases">
        <title>Annotation of Pediculus humanus corporis strain USDA.</title>
        <authorList>
            <person name="Kirkness E."/>
            <person name="Hannick L."/>
            <person name="Hass B."/>
            <person name="Bruggner R."/>
            <person name="Lawson D."/>
            <person name="Bidwell S."/>
            <person name="Joardar V."/>
            <person name="Caler E."/>
            <person name="Walenz B."/>
            <person name="Inman J."/>
            <person name="Schobel S."/>
            <person name="Galinsky K."/>
            <person name="Amedeo P."/>
            <person name="Strausberg R."/>
        </authorList>
    </citation>
    <scope>NUCLEOTIDE SEQUENCE</scope>
    <source>
        <strain evidence="2">USDA</strain>
    </source>
</reference>
<dbReference type="GeneID" id="8230798"/>
<dbReference type="CTD" id="8230798"/>
<gene>
    <name evidence="3" type="primary">8230798</name>
    <name evidence="2" type="ORF">Phum_PHUM245000</name>
</gene>
<accession>E0VJG9</accession>
<sequence>MSSKEIVKVILDDIITLSVALFLDIDFTQKFHKTDKKCLYSNDLMELNVREKTTSGNYKNPLEKEEEEEEESTSSTSQKENLMNYVFDDNNLSYNEGIKNINDCKIITEEILANSELLIENGQIRIDKNNMADATEVKDDYNIQIQRLEYLNKKDVIKDEKIEIEYLNEGKINKIYVPIISNNTNNNNNNYNFDVDDKNDAENSSENICNIENVDNSNSPDDSTNGSKQIWDNNNSSVVVGWNVSTQPNDVFQKRNNFSVSEMYSDIHTGFKRAQMSTICEKNANEIRSELEEIHFNQTYLVYDEFPYHSDGKGDADLESKSVNVENQKNFVNESKTNLIKSKENLKMDELNVDSITEFVPKNHQISEPEGNEQRNLNTNEIKFLTENSMETDTSPYSLNETENLNEQKNNNNNYNLSDDSKILFPNLNSYTENEKYINNKSFEESTKNLNQTKDEVSDSCHCFISKSDLNEKKNTNSEFSTRDNDNIESNYVPDTKPYEEKNLSEKTFIVPFQNSLLSSKCEISEIKDNNNDNVILSINTESNQSLEKINNNNNNNNNSSRENVPSSNKKEEQEEDDVDDGAEKHFKNKGNNIEISSDTGWTTDDVLNEKKSSTLIRRQQSDTPSNKSDVAPICTKENNNTIQSNSEDAFIDLVENVIQIVDPSDNSNEDDDDDDDGEEDEEGEERNHESSSKVSISLYNENQYVKKYSSECLISSNEMKYLNSGEFADMSDNMAETSFRNDNTMEDEDTGIKRSTFSGMTTIGPIKNYDRDPKDLTCPDIDFGKMTRIASFKNVEKNLHKIRKKSNSSFANNTMTMTMATTTSTTTTTTTGKEKCCECKSLINRDITSLNKLQKISEVMSYQPKSEEIFDRDQDVSHSRLDLKNVESDESMSYEKCKISDVNIPSLLSYEPEDNNAMDINKRVIECDHHLIFKDNYSSSNDPIPEEQNFTNNNDITEPMTSQSSIKSIINDYQSSASNFLKRSRSYLKNTQQQVFQTLTLNRFGSMTMTGGNLREKKNFSPSEPDVRKTGKKISILKKESFIRAKNVIQNTFGKAAGKTASLKNLSVGNRETDEKKLENNFVQSSYVQTDEQTETKLENLHISLNYKYNNTEERSDFILMETVQGISESEINNLGPSCKFENTQGINVYEDKVKKKVVPIDDSENIRDNNLIESIMEENQIQTDTTGSAEKNKNKKFTSKIKNFWRSTFGKVKNISNKKKQ</sequence>
<dbReference type="EMBL" id="AAZO01002839">
    <property type="status" value="NOT_ANNOTATED_CDS"/>
    <property type="molecule type" value="Genomic_DNA"/>
</dbReference>
<feature type="region of interest" description="Disordered" evidence="1">
    <location>
        <begin position="55"/>
        <end position="79"/>
    </location>
</feature>
<feature type="compositionally biased region" description="Polar residues" evidence="1">
    <location>
        <begin position="590"/>
        <end position="603"/>
    </location>
</feature>
<dbReference type="Proteomes" id="UP000009046">
    <property type="component" value="Unassembled WGS sequence"/>
</dbReference>
<evidence type="ECO:0000256" key="1">
    <source>
        <dbReference type="SAM" id="MobiDB-lite"/>
    </source>
</evidence>
<dbReference type="AlphaFoldDB" id="E0VJG9"/>
<feature type="compositionally biased region" description="Acidic residues" evidence="1">
    <location>
        <begin position="668"/>
        <end position="685"/>
    </location>
</feature>
<evidence type="ECO:0000313" key="4">
    <source>
        <dbReference type="Proteomes" id="UP000009046"/>
    </source>
</evidence>
<dbReference type="EMBL" id="DS235222">
    <property type="protein sequence ID" value="EEB13525.1"/>
    <property type="molecule type" value="Genomic_DNA"/>
</dbReference>
<feature type="compositionally biased region" description="Polar residues" evidence="1">
    <location>
        <begin position="614"/>
        <end position="629"/>
    </location>
</feature>
<dbReference type="OMA" id="NDITEPM"/>
<organism>
    <name type="scientific">Pediculus humanus subsp. corporis</name>
    <name type="common">Body louse</name>
    <dbReference type="NCBI Taxonomy" id="121224"/>
    <lineage>
        <taxon>Eukaryota</taxon>
        <taxon>Metazoa</taxon>
        <taxon>Ecdysozoa</taxon>
        <taxon>Arthropoda</taxon>
        <taxon>Hexapoda</taxon>
        <taxon>Insecta</taxon>
        <taxon>Pterygota</taxon>
        <taxon>Neoptera</taxon>
        <taxon>Paraneoptera</taxon>
        <taxon>Psocodea</taxon>
        <taxon>Troctomorpha</taxon>
        <taxon>Phthiraptera</taxon>
        <taxon>Anoplura</taxon>
        <taxon>Pediculidae</taxon>
        <taxon>Pediculus</taxon>
    </lineage>
</organism>
<feature type="compositionally biased region" description="Low complexity" evidence="1">
    <location>
        <begin position="547"/>
        <end position="568"/>
    </location>
</feature>
<dbReference type="HOGENOM" id="CLU_268460_0_0_1"/>
<reference evidence="2" key="2">
    <citation type="submission" date="2007-04" db="EMBL/GenBank/DDBJ databases">
        <title>The genome of the human body louse.</title>
        <authorList>
            <consortium name="The Human Body Louse Genome Consortium"/>
            <person name="Kirkness E."/>
            <person name="Walenz B."/>
            <person name="Hass B."/>
            <person name="Bruggner R."/>
            <person name="Strausberg R."/>
        </authorList>
    </citation>
    <scope>NUCLEOTIDE SEQUENCE</scope>
    <source>
        <strain evidence="2">USDA</strain>
    </source>
</reference>
<feature type="compositionally biased region" description="Polar residues" evidence="1">
    <location>
        <begin position="214"/>
        <end position="230"/>
    </location>
</feature>
<dbReference type="KEGG" id="phu:Phum_PHUM245000"/>
<evidence type="ECO:0000313" key="3">
    <source>
        <dbReference type="EnsemblMetazoa" id="PHUM245000-PA"/>
    </source>
</evidence>
<evidence type="ECO:0000313" key="2">
    <source>
        <dbReference type="EMBL" id="EEB13525.1"/>
    </source>
</evidence>
<dbReference type="InParanoid" id="E0VJG9"/>
<dbReference type="EnsemblMetazoa" id="PHUM245000-RA">
    <property type="protein sequence ID" value="PHUM245000-PA"/>
    <property type="gene ID" value="PHUM245000"/>
</dbReference>
<feature type="region of interest" description="Disordered" evidence="1">
    <location>
        <begin position="211"/>
        <end position="230"/>
    </location>
</feature>